<dbReference type="PANTHER" id="PTHR45033:SF2">
    <property type="entry name" value="ZINC-TYPE ALCOHOL DEHYDROGENASE-LIKE PROTEIN C1773.06C"/>
    <property type="match status" value="1"/>
</dbReference>
<protein>
    <recommendedName>
        <fullName evidence="1">Enoyl reductase (ER) domain-containing protein</fullName>
    </recommendedName>
</protein>
<dbReference type="InterPro" id="IPR013154">
    <property type="entry name" value="ADH-like_N"/>
</dbReference>
<dbReference type="Gene3D" id="3.40.50.720">
    <property type="entry name" value="NAD(P)-binding Rossmann-like Domain"/>
    <property type="match status" value="1"/>
</dbReference>
<dbReference type="EMBL" id="UINC01002119">
    <property type="protein sequence ID" value="SUZ93113.1"/>
    <property type="molecule type" value="Genomic_DNA"/>
</dbReference>
<dbReference type="InterPro" id="IPR020843">
    <property type="entry name" value="ER"/>
</dbReference>
<gene>
    <name evidence="2" type="ORF">METZ01_LOCUS45967</name>
</gene>
<proteinExistence type="predicted"/>
<dbReference type="AlphaFoldDB" id="A0A381RW17"/>
<dbReference type="SUPFAM" id="SSF51735">
    <property type="entry name" value="NAD(P)-binding Rossmann-fold domains"/>
    <property type="match status" value="1"/>
</dbReference>
<sequence length="336" mass="35567">MEQIMKLFELQSFNDEGLQMTERGTPSPCLGEVVIKVESASINFRDFMIAKGLYNPNLSLPLIPLSDGSGEVVAVGNDVKNFKVGDRVSSVFWQDWNSEVKTRMISTGSDAAGVLSEYAVLPESAVLLIPDYLSYKEAATLPCAAVTAWTCIMAANIKAGDSVLLLGTGGVSIFGLQIAKALGANVIITSSSDDKLARAADLGADATINYKDNPDWGKQAFEAAGAGVNLVIEIGGGGTFNQSMEALTIGGHISIIGALSGIATELNLLNMVFKNVHTHGITVGTREDHEAMNHFFSEHQIHPIIDKEVSLEAGADAIMGIASGDHFGKIVVNINN</sequence>
<dbReference type="InterPro" id="IPR013149">
    <property type="entry name" value="ADH-like_C"/>
</dbReference>
<dbReference type="Gene3D" id="3.90.180.10">
    <property type="entry name" value="Medium-chain alcohol dehydrogenases, catalytic domain"/>
    <property type="match status" value="1"/>
</dbReference>
<dbReference type="SUPFAM" id="SSF50129">
    <property type="entry name" value="GroES-like"/>
    <property type="match status" value="1"/>
</dbReference>
<dbReference type="InterPro" id="IPR036291">
    <property type="entry name" value="NAD(P)-bd_dom_sf"/>
</dbReference>
<name>A0A381RW17_9ZZZZ</name>
<dbReference type="GO" id="GO:0016491">
    <property type="term" value="F:oxidoreductase activity"/>
    <property type="evidence" value="ECO:0007669"/>
    <property type="project" value="InterPro"/>
</dbReference>
<accession>A0A381RW17</accession>
<feature type="domain" description="Enoyl reductase (ER)" evidence="1">
    <location>
        <begin position="14"/>
        <end position="332"/>
    </location>
</feature>
<evidence type="ECO:0000259" key="1">
    <source>
        <dbReference type="SMART" id="SM00829"/>
    </source>
</evidence>
<dbReference type="InterPro" id="IPR052711">
    <property type="entry name" value="Zinc_ADH-like"/>
</dbReference>
<dbReference type="Pfam" id="PF08240">
    <property type="entry name" value="ADH_N"/>
    <property type="match status" value="1"/>
</dbReference>
<dbReference type="PANTHER" id="PTHR45033">
    <property type="match status" value="1"/>
</dbReference>
<organism evidence="2">
    <name type="scientific">marine metagenome</name>
    <dbReference type="NCBI Taxonomy" id="408172"/>
    <lineage>
        <taxon>unclassified sequences</taxon>
        <taxon>metagenomes</taxon>
        <taxon>ecological metagenomes</taxon>
    </lineage>
</organism>
<reference evidence="2" key="1">
    <citation type="submission" date="2018-05" db="EMBL/GenBank/DDBJ databases">
        <authorList>
            <person name="Lanie J.A."/>
            <person name="Ng W.-L."/>
            <person name="Kazmierczak K.M."/>
            <person name="Andrzejewski T.M."/>
            <person name="Davidsen T.M."/>
            <person name="Wayne K.J."/>
            <person name="Tettelin H."/>
            <person name="Glass J.I."/>
            <person name="Rusch D."/>
            <person name="Podicherti R."/>
            <person name="Tsui H.-C.T."/>
            <person name="Winkler M.E."/>
        </authorList>
    </citation>
    <scope>NUCLEOTIDE SEQUENCE</scope>
</reference>
<dbReference type="Pfam" id="PF00107">
    <property type="entry name" value="ADH_zinc_N"/>
    <property type="match status" value="1"/>
</dbReference>
<dbReference type="InterPro" id="IPR011032">
    <property type="entry name" value="GroES-like_sf"/>
</dbReference>
<evidence type="ECO:0000313" key="2">
    <source>
        <dbReference type="EMBL" id="SUZ93113.1"/>
    </source>
</evidence>
<dbReference type="SMART" id="SM00829">
    <property type="entry name" value="PKS_ER"/>
    <property type="match status" value="1"/>
</dbReference>
<dbReference type="CDD" id="cd08276">
    <property type="entry name" value="MDR7"/>
    <property type="match status" value="1"/>
</dbReference>